<dbReference type="Pfam" id="PF13193">
    <property type="entry name" value="AMP-binding_C"/>
    <property type="match status" value="1"/>
</dbReference>
<keyword evidence="6" id="KW-1185">Reference proteome</keyword>
<evidence type="ECO:0000313" key="5">
    <source>
        <dbReference type="EMBL" id="MFD2738222.1"/>
    </source>
</evidence>
<dbReference type="InterPro" id="IPR042099">
    <property type="entry name" value="ANL_N_sf"/>
</dbReference>
<comment type="similarity">
    <text evidence="1">Belongs to the ATP-dependent AMP-binding enzyme family.</text>
</comment>
<dbReference type="Gene3D" id="3.40.50.12780">
    <property type="entry name" value="N-terminal domain of ligase-like"/>
    <property type="match status" value="1"/>
</dbReference>
<dbReference type="PANTHER" id="PTHR43201:SF5">
    <property type="entry name" value="MEDIUM-CHAIN ACYL-COA LIGASE ACSF2, MITOCHONDRIAL"/>
    <property type="match status" value="1"/>
</dbReference>
<accession>A0ABW5U0B4</accession>
<dbReference type="SUPFAM" id="SSF56801">
    <property type="entry name" value="Acetyl-CoA synthetase-like"/>
    <property type="match status" value="1"/>
</dbReference>
<organism evidence="5 6">
    <name type="scientific">Sulfitobacter aestuarii</name>
    <dbReference type="NCBI Taxonomy" id="2161676"/>
    <lineage>
        <taxon>Bacteria</taxon>
        <taxon>Pseudomonadati</taxon>
        <taxon>Pseudomonadota</taxon>
        <taxon>Alphaproteobacteria</taxon>
        <taxon>Rhodobacterales</taxon>
        <taxon>Roseobacteraceae</taxon>
        <taxon>Sulfitobacter</taxon>
    </lineage>
</organism>
<reference evidence="6" key="1">
    <citation type="journal article" date="2019" name="Int. J. Syst. Evol. Microbiol.">
        <title>The Global Catalogue of Microorganisms (GCM) 10K type strain sequencing project: providing services to taxonomists for standard genome sequencing and annotation.</title>
        <authorList>
            <consortium name="The Broad Institute Genomics Platform"/>
            <consortium name="The Broad Institute Genome Sequencing Center for Infectious Disease"/>
            <person name="Wu L."/>
            <person name="Ma J."/>
        </authorList>
    </citation>
    <scope>NUCLEOTIDE SEQUENCE [LARGE SCALE GENOMIC DNA]</scope>
    <source>
        <strain evidence="6">TISTR 2562</strain>
    </source>
</reference>
<dbReference type="Proteomes" id="UP001597474">
    <property type="component" value="Unassembled WGS sequence"/>
</dbReference>
<sequence>MGAETTFDWHEAARLFVETRPVSRPSSAQGSGFRLIRAVPSAESLPRLGEALMDQVPFCLYDGPSPRVDNLPPGNFCTLSGGSSGNAKVIRRSQMSWIASFMVNAALFGFTPRDRVALLGRLSHSLALYGLLEALHLGMDAHVLDGLSPGRQWAALERQRITILYLTPTQMRLICQAARGRVNEDLRLVICGGGMCDRATRSAMQRAFPSARLHEFYGAAETSFATITDLDTPDGSVGHPYPGVTLEIRDAHGSPIDGVGAVWVRSPYLFDGYAAGQSRDTLLDGGFVTVGEMGEIDARGNLWLRGRRSRMVTIADQNVFPEEVEQAILALPEVAACAVLPVADPLRGHRLVAIVEGVHDVELATRLQRHCRETLGALAAPHRVLFRESLPLLPSGKTDLRALARWLEEPV</sequence>
<evidence type="ECO:0000256" key="2">
    <source>
        <dbReference type="ARBA" id="ARBA00022598"/>
    </source>
</evidence>
<dbReference type="EMBL" id="JBHUMP010000001">
    <property type="protein sequence ID" value="MFD2738222.1"/>
    <property type="molecule type" value="Genomic_DNA"/>
</dbReference>
<dbReference type="InterPro" id="IPR000873">
    <property type="entry name" value="AMP-dep_synth/lig_dom"/>
</dbReference>
<gene>
    <name evidence="5" type="ORF">ACFSUD_01430</name>
</gene>
<keyword evidence="2" id="KW-0436">Ligase</keyword>
<dbReference type="InterPro" id="IPR045851">
    <property type="entry name" value="AMP-bd_C_sf"/>
</dbReference>
<feature type="domain" description="AMP-dependent synthetase/ligase" evidence="3">
    <location>
        <begin position="80"/>
        <end position="273"/>
    </location>
</feature>
<dbReference type="Pfam" id="PF00501">
    <property type="entry name" value="AMP-binding"/>
    <property type="match status" value="1"/>
</dbReference>
<proteinExistence type="inferred from homology"/>
<evidence type="ECO:0000256" key="1">
    <source>
        <dbReference type="ARBA" id="ARBA00006432"/>
    </source>
</evidence>
<dbReference type="PANTHER" id="PTHR43201">
    <property type="entry name" value="ACYL-COA SYNTHETASE"/>
    <property type="match status" value="1"/>
</dbReference>
<feature type="domain" description="AMP-binding enzyme C-terminal" evidence="4">
    <location>
        <begin position="323"/>
        <end position="397"/>
    </location>
</feature>
<dbReference type="InterPro" id="IPR025110">
    <property type="entry name" value="AMP-bd_C"/>
</dbReference>
<dbReference type="Gene3D" id="3.30.300.30">
    <property type="match status" value="1"/>
</dbReference>
<name>A0ABW5U0B4_9RHOB</name>
<evidence type="ECO:0000259" key="3">
    <source>
        <dbReference type="Pfam" id="PF00501"/>
    </source>
</evidence>
<protein>
    <submittedName>
        <fullName evidence="5">Class I adenylate-forming enzyme family protein</fullName>
    </submittedName>
</protein>
<dbReference type="RefSeq" id="WP_386370740.1">
    <property type="nucleotide sequence ID" value="NZ_JBHUMP010000001.1"/>
</dbReference>
<comment type="caution">
    <text evidence="5">The sequence shown here is derived from an EMBL/GenBank/DDBJ whole genome shotgun (WGS) entry which is preliminary data.</text>
</comment>
<evidence type="ECO:0000259" key="4">
    <source>
        <dbReference type="Pfam" id="PF13193"/>
    </source>
</evidence>
<evidence type="ECO:0000313" key="6">
    <source>
        <dbReference type="Proteomes" id="UP001597474"/>
    </source>
</evidence>